<evidence type="ECO:0000256" key="10">
    <source>
        <dbReference type="ARBA" id="ARBA00022989"/>
    </source>
</evidence>
<keyword evidence="11" id="KW-0482">Metalloprotease</keyword>
<dbReference type="CDD" id="cd06158">
    <property type="entry name" value="S2P-M50_like_1"/>
    <property type="match status" value="1"/>
</dbReference>
<dbReference type="PANTHER" id="PTHR35864:SF1">
    <property type="entry name" value="ZINC METALLOPROTEASE YWHC-RELATED"/>
    <property type="match status" value="1"/>
</dbReference>
<feature type="transmembrane region" description="Helical" evidence="13">
    <location>
        <begin position="56"/>
        <end position="76"/>
    </location>
</feature>
<evidence type="ECO:0000259" key="14">
    <source>
        <dbReference type="Pfam" id="PF02163"/>
    </source>
</evidence>
<proteinExistence type="inferred from homology"/>
<evidence type="ECO:0000256" key="1">
    <source>
        <dbReference type="ARBA" id="ARBA00001947"/>
    </source>
</evidence>
<evidence type="ECO:0000256" key="13">
    <source>
        <dbReference type="SAM" id="Phobius"/>
    </source>
</evidence>
<sequence length="222" mass="23773">MDPAFLSLSIVILLFSVILHEVMHGFTALKFGDRTAELAGRLTLNPLPHIDPIGTVLVPMLGFLPVLLGGGPGFIIGWAKPVPVNPLNFSDIRRGELLVSLAGVAANFALAVLGAFLFHLAVNFAPNTNISLINVLRFTVTINLILGVFNLLPIPPLDGSKVVLSFLPYKLAARYQSLEKYGLLIIFALWFISIGGVSLLSLILGTAVGILGSLLNVPLRLF</sequence>
<comment type="similarity">
    <text evidence="3">Belongs to the peptidase M50B family.</text>
</comment>
<reference evidence="15 16" key="1">
    <citation type="journal article" date="2015" name="Nature">
        <title>rRNA introns, odd ribosomes, and small enigmatic genomes across a large radiation of phyla.</title>
        <authorList>
            <person name="Brown C.T."/>
            <person name="Hug L.A."/>
            <person name="Thomas B.C."/>
            <person name="Sharon I."/>
            <person name="Castelle C.J."/>
            <person name="Singh A."/>
            <person name="Wilkins M.J."/>
            <person name="Williams K.H."/>
            <person name="Banfield J.F."/>
        </authorList>
    </citation>
    <scope>NUCLEOTIDE SEQUENCE [LARGE SCALE GENOMIC DNA]</scope>
</reference>
<comment type="subcellular location">
    <subcellularLocation>
        <location evidence="2">Cell membrane</location>
        <topology evidence="2">Multi-pass membrane protein</topology>
    </subcellularLocation>
</comment>
<dbReference type="AlphaFoldDB" id="A0A0G0U3P1"/>
<evidence type="ECO:0000313" key="16">
    <source>
        <dbReference type="Proteomes" id="UP000034601"/>
    </source>
</evidence>
<keyword evidence="4" id="KW-1003">Cell membrane</keyword>
<name>A0A0G0U3P1_9BACT</name>
<evidence type="ECO:0000256" key="8">
    <source>
        <dbReference type="ARBA" id="ARBA00022801"/>
    </source>
</evidence>
<feature type="transmembrane region" description="Helical" evidence="13">
    <location>
        <begin position="130"/>
        <end position="152"/>
    </location>
</feature>
<accession>A0A0G0U3P1</accession>
<organism evidence="15 16">
    <name type="scientific">Candidatus Daviesbacteria bacterium GW2011_GWA2_40_9</name>
    <dbReference type="NCBI Taxonomy" id="1618424"/>
    <lineage>
        <taxon>Bacteria</taxon>
        <taxon>Candidatus Daviesiibacteriota</taxon>
    </lineage>
</organism>
<keyword evidence="10 13" id="KW-1133">Transmembrane helix</keyword>
<comment type="caution">
    <text evidence="15">The sequence shown here is derived from an EMBL/GenBank/DDBJ whole genome shotgun (WGS) entry which is preliminary data.</text>
</comment>
<evidence type="ECO:0000256" key="12">
    <source>
        <dbReference type="ARBA" id="ARBA00023136"/>
    </source>
</evidence>
<feature type="transmembrane region" description="Helical" evidence="13">
    <location>
        <begin position="181"/>
        <end position="214"/>
    </location>
</feature>
<evidence type="ECO:0000256" key="6">
    <source>
        <dbReference type="ARBA" id="ARBA00022692"/>
    </source>
</evidence>
<evidence type="ECO:0000256" key="2">
    <source>
        <dbReference type="ARBA" id="ARBA00004651"/>
    </source>
</evidence>
<evidence type="ECO:0000256" key="9">
    <source>
        <dbReference type="ARBA" id="ARBA00022833"/>
    </source>
</evidence>
<dbReference type="Pfam" id="PF02163">
    <property type="entry name" value="Peptidase_M50"/>
    <property type="match status" value="1"/>
</dbReference>
<evidence type="ECO:0000256" key="5">
    <source>
        <dbReference type="ARBA" id="ARBA00022670"/>
    </source>
</evidence>
<keyword evidence="9" id="KW-0862">Zinc</keyword>
<dbReference type="EMBL" id="LCAB01000003">
    <property type="protein sequence ID" value="KKR83669.1"/>
    <property type="molecule type" value="Genomic_DNA"/>
</dbReference>
<evidence type="ECO:0000313" key="15">
    <source>
        <dbReference type="EMBL" id="KKR83669.1"/>
    </source>
</evidence>
<protein>
    <recommendedName>
        <fullName evidence="14">Peptidase M50 domain-containing protein</fullName>
    </recommendedName>
</protein>
<keyword evidence="12 13" id="KW-0472">Membrane</keyword>
<keyword evidence="8" id="KW-0378">Hydrolase</keyword>
<dbReference type="GO" id="GO:0006508">
    <property type="term" value="P:proteolysis"/>
    <property type="evidence" value="ECO:0007669"/>
    <property type="project" value="UniProtKB-KW"/>
</dbReference>
<dbReference type="PANTHER" id="PTHR35864">
    <property type="entry name" value="ZINC METALLOPROTEASE MJ0611-RELATED"/>
    <property type="match status" value="1"/>
</dbReference>
<dbReference type="InterPro" id="IPR008915">
    <property type="entry name" value="Peptidase_M50"/>
</dbReference>
<evidence type="ECO:0000256" key="4">
    <source>
        <dbReference type="ARBA" id="ARBA00022475"/>
    </source>
</evidence>
<feature type="domain" description="Peptidase M50" evidence="14">
    <location>
        <begin position="128"/>
        <end position="190"/>
    </location>
</feature>
<evidence type="ECO:0000256" key="3">
    <source>
        <dbReference type="ARBA" id="ARBA00007931"/>
    </source>
</evidence>
<evidence type="ECO:0000256" key="11">
    <source>
        <dbReference type="ARBA" id="ARBA00023049"/>
    </source>
</evidence>
<keyword evidence="6 13" id="KW-0812">Transmembrane</keyword>
<evidence type="ECO:0000256" key="7">
    <source>
        <dbReference type="ARBA" id="ARBA00022723"/>
    </source>
</evidence>
<keyword evidence="5" id="KW-0645">Protease</keyword>
<gene>
    <name evidence="15" type="ORF">UU29_C0003G0071</name>
</gene>
<dbReference type="InterPro" id="IPR044537">
    <property type="entry name" value="Rip2-like"/>
</dbReference>
<feature type="transmembrane region" description="Helical" evidence="13">
    <location>
        <begin position="97"/>
        <end position="118"/>
    </location>
</feature>
<dbReference type="GO" id="GO:0008237">
    <property type="term" value="F:metallopeptidase activity"/>
    <property type="evidence" value="ECO:0007669"/>
    <property type="project" value="UniProtKB-KW"/>
</dbReference>
<dbReference type="InterPro" id="IPR052348">
    <property type="entry name" value="Metallopeptidase_M50B"/>
</dbReference>
<comment type="cofactor">
    <cofactor evidence="1">
        <name>Zn(2+)</name>
        <dbReference type="ChEBI" id="CHEBI:29105"/>
    </cofactor>
</comment>
<dbReference type="Proteomes" id="UP000034601">
    <property type="component" value="Unassembled WGS sequence"/>
</dbReference>
<dbReference type="GO" id="GO:0005886">
    <property type="term" value="C:plasma membrane"/>
    <property type="evidence" value="ECO:0007669"/>
    <property type="project" value="UniProtKB-SubCell"/>
</dbReference>
<keyword evidence="7" id="KW-0479">Metal-binding</keyword>
<dbReference type="GO" id="GO:0046872">
    <property type="term" value="F:metal ion binding"/>
    <property type="evidence" value="ECO:0007669"/>
    <property type="project" value="UniProtKB-KW"/>
</dbReference>